<evidence type="ECO:0000313" key="2">
    <source>
        <dbReference type="EMBL" id="KAK0130730.1"/>
    </source>
</evidence>
<gene>
    <name evidence="2" type="ORF">N1851_034605</name>
</gene>
<evidence type="ECO:0000256" key="1">
    <source>
        <dbReference type="SAM" id="Phobius"/>
    </source>
</evidence>
<keyword evidence="1" id="KW-0472">Membrane</keyword>
<evidence type="ECO:0000313" key="3">
    <source>
        <dbReference type="Proteomes" id="UP001174136"/>
    </source>
</evidence>
<dbReference type="Proteomes" id="UP001174136">
    <property type="component" value="Unassembled WGS sequence"/>
</dbReference>
<proteinExistence type="predicted"/>
<organism evidence="2 3">
    <name type="scientific">Merluccius polli</name>
    <name type="common">Benguela hake</name>
    <name type="synonym">Merluccius cadenati</name>
    <dbReference type="NCBI Taxonomy" id="89951"/>
    <lineage>
        <taxon>Eukaryota</taxon>
        <taxon>Metazoa</taxon>
        <taxon>Chordata</taxon>
        <taxon>Craniata</taxon>
        <taxon>Vertebrata</taxon>
        <taxon>Euteleostomi</taxon>
        <taxon>Actinopterygii</taxon>
        <taxon>Neopterygii</taxon>
        <taxon>Teleostei</taxon>
        <taxon>Neoteleostei</taxon>
        <taxon>Acanthomorphata</taxon>
        <taxon>Zeiogadaria</taxon>
        <taxon>Gadariae</taxon>
        <taxon>Gadiformes</taxon>
        <taxon>Gadoidei</taxon>
        <taxon>Merlucciidae</taxon>
        <taxon>Merluccius</taxon>
    </lineage>
</organism>
<name>A0AA47NM88_MERPO</name>
<comment type="caution">
    <text evidence="2">The sequence shown here is derived from an EMBL/GenBank/DDBJ whole genome shotgun (WGS) entry which is preliminary data.</text>
</comment>
<dbReference type="EMBL" id="JAOPHQ010006643">
    <property type="protein sequence ID" value="KAK0130730.1"/>
    <property type="molecule type" value="Genomic_DNA"/>
</dbReference>
<feature type="transmembrane region" description="Helical" evidence="1">
    <location>
        <begin position="41"/>
        <end position="60"/>
    </location>
</feature>
<protein>
    <submittedName>
        <fullName evidence="2">Uncharacterized protein</fullName>
    </submittedName>
</protein>
<keyword evidence="1" id="KW-0812">Transmembrane</keyword>
<sequence>MATFNNTDIRGLSLHTLVRSVEPLYKQYKPPPRDIIQLPKSVIYLSVAALVVVTVAYAIVGHLIKDLMLDITDCLLGPAEDERKKDAEVDGGVPQHMPPLPPHSHPNAFHVWDQDDVIIPMISHPEESPQNSPLLAVIPYIPSFFPSTIHIPSPPHNQSTFREKRVMLRSSPGVVTVMRYA</sequence>
<reference evidence="2" key="1">
    <citation type="journal article" date="2023" name="Front. Mar. Sci.">
        <title>A new Merluccius polli reference genome to investigate the effects of global change in West African waters.</title>
        <authorList>
            <person name="Mateo J.L."/>
            <person name="Blanco-Fernandez C."/>
            <person name="Garcia-Vazquez E."/>
            <person name="Machado-Schiaffino G."/>
        </authorList>
    </citation>
    <scope>NUCLEOTIDE SEQUENCE</scope>
    <source>
        <strain evidence="2">C29</strain>
        <tissue evidence="2">Fin</tissue>
    </source>
</reference>
<dbReference type="AlphaFoldDB" id="A0AA47NM88"/>
<keyword evidence="1" id="KW-1133">Transmembrane helix</keyword>
<accession>A0AA47NM88</accession>
<keyword evidence="3" id="KW-1185">Reference proteome</keyword>